<keyword evidence="2" id="KW-1185">Reference proteome</keyword>
<reference evidence="1 2" key="1">
    <citation type="journal article" date="2021" name="Hortic Res">
        <title>High-quality reference genome and annotation aids understanding of berry development for evergreen blueberry (Vaccinium darrowii).</title>
        <authorList>
            <person name="Yu J."/>
            <person name="Hulse-Kemp A.M."/>
            <person name="Babiker E."/>
            <person name="Staton M."/>
        </authorList>
    </citation>
    <scope>NUCLEOTIDE SEQUENCE [LARGE SCALE GENOMIC DNA]</scope>
    <source>
        <strain evidence="2">cv. NJ 8807/NJ 8810</strain>
        <tissue evidence="1">Young leaf</tissue>
    </source>
</reference>
<gene>
    <name evidence="1" type="ORF">Vadar_010195</name>
</gene>
<dbReference type="Proteomes" id="UP000828048">
    <property type="component" value="Chromosome 5"/>
</dbReference>
<evidence type="ECO:0000313" key="1">
    <source>
        <dbReference type="EMBL" id="KAH7846119.1"/>
    </source>
</evidence>
<dbReference type="EMBL" id="CM037155">
    <property type="protein sequence ID" value="KAH7846119.1"/>
    <property type="molecule type" value="Genomic_DNA"/>
</dbReference>
<proteinExistence type="predicted"/>
<organism evidence="1 2">
    <name type="scientific">Vaccinium darrowii</name>
    <dbReference type="NCBI Taxonomy" id="229202"/>
    <lineage>
        <taxon>Eukaryota</taxon>
        <taxon>Viridiplantae</taxon>
        <taxon>Streptophyta</taxon>
        <taxon>Embryophyta</taxon>
        <taxon>Tracheophyta</taxon>
        <taxon>Spermatophyta</taxon>
        <taxon>Magnoliopsida</taxon>
        <taxon>eudicotyledons</taxon>
        <taxon>Gunneridae</taxon>
        <taxon>Pentapetalae</taxon>
        <taxon>asterids</taxon>
        <taxon>Ericales</taxon>
        <taxon>Ericaceae</taxon>
        <taxon>Vaccinioideae</taxon>
        <taxon>Vaccinieae</taxon>
        <taxon>Vaccinium</taxon>
    </lineage>
</organism>
<accession>A0ACB7XYV6</accession>
<sequence>MVLIRFASLVLGLLYLLHALRDSSVYAQGSGMHGNKLMEVDDVSAASARKMMLKGRKMLADEAPRREVEKEEDQLNGGTSKISGKDPNASKRTAKSQDHFNNKINNSPMLKPNTKKESVHFPSTKPHDYYHLPDSRAVSTKSTTSKYESEGLFDDRAISEIANLMRKDYTDTHRSPPINNQEPND</sequence>
<name>A0ACB7XYV6_9ERIC</name>
<protein>
    <submittedName>
        <fullName evidence="1">Uncharacterized protein</fullName>
    </submittedName>
</protein>
<evidence type="ECO:0000313" key="2">
    <source>
        <dbReference type="Proteomes" id="UP000828048"/>
    </source>
</evidence>
<comment type="caution">
    <text evidence="1">The sequence shown here is derived from an EMBL/GenBank/DDBJ whole genome shotgun (WGS) entry which is preliminary data.</text>
</comment>